<evidence type="ECO:0000256" key="5">
    <source>
        <dbReference type="SAM" id="Phobius"/>
    </source>
</evidence>
<keyword evidence="2 4" id="KW-0863">Zinc-finger</keyword>
<dbReference type="CDD" id="cd16448">
    <property type="entry name" value="RING-H2"/>
    <property type="match status" value="1"/>
</dbReference>
<feature type="transmembrane region" description="Helical" evidence="5">
    <location>
        <begin position="12"/>
        <end position="39"/>
    </location>
</feature>
<reference evidence="7" key="1">
    <citation type="submission" date="2015-07" db="EMBL/GenBank/DDBJ databases">
        <title>Transcriptome Assembly of Anthurium amnicola.</title>
        <authorList>
            <person name="Suzuki J."/>
        </authorList>
    </citation>
    <scope>NUCLEOTIDE SEQUENCE</scope>
</reference>
<keyword evidence="3" id="KW-0862">Zinc</keyword>
<gene>
    <name evidence="7" type="primary">RHA2B_1</name>
    <name evidence="7" type="ORF">g.6999</name>
</gene>
<dbReference type="InterPro" id="IPR013083">
    <property type="entry name" value="Znf_RING/FYVE/PHD"/>
</dbReference>
<evidence type="ECO:0000259" key="6">
    <source>
        <dbReference type="PROSITE" id="PS50089"/>
    </source>
</evidence>
<dbReference type="AlphaFoldDB" id="A0A1D1YXJ1"/>
<dbReference type="SUPFAM" id="SSF57850">
    <property type="entry name" value="RING/U-box"/>
    <property type="match status" value="1"/>
</dbReference>
<dbReference type="GO" id="GO:0008270">
    <property type="term" value="F:zinc ion binding"/>
    <property type="evidence" value="ECO:0007669"/>
    <property type="project" value="UniProtKB-KW"/>
</dbReference>
<feature type="domain" description="RING-type" evidence="6">
    <location>
        <begin position="85"/>
        <end position="127"/>
    </location>
</feature>
<dbReference type="PANTHER" id="PTHR45969">
    <property type="entry name" value="RING ZINC FINGER PROTEIN-RELATED"/>
    <property type="match status" value="1"/>
</dbReference>
<organism evidence="7">
    <name type="scientific">Anthurium amnicola</name>
    <dbReference type="NCBI Taxonomy" id="1678845"/>
    <lineage>
        <taxon>Eukaryota</taxon>
        <taxon>Viridiplantae</taxon>
        <taxon>Streptophyta</taxon>
        <taxon>Embryophyta</taxon>
        <taxon>Tracheophyta</taxon>
        <taxon>Spermatophyta</taxon>
        <taxon>Magnoliopsida</taxon>
        <taxon>Liliopsida</taxon>
        <taxon>Araceae</taxon>
        <taxon>Pothoideae</taxon>
        <taxon>Potheae</taxon>
        <taxon>Anthurium</taxon>
    </lineage>
</organism>
<dbReference type="InterPro" id="IPR011016">
    <property type="entry name" value="Znf_RING-CH"/>
</dbReference>
<dbReference type="InterPro" id="IPR001841">
    <property type="entry name" value="Znf_RING"/>
</dbReference>
<evidence type="ECO:0000256" key="4">
    <source>
        <dbReference type="PROSITE-ProRule" id="PRU00175"/>
    </source>
</evidence>
<dbReference type="SMART" id="SM00184">
    <property type="entry name" value="RING"/>
    <property type="match status" value="1"/>
</dbReference>
<dbReference type="GO" id="GO:0016567">
    <property type="term" value="P:protein ubiquitination"/>
    <property type="evidence" value="ECO:0007669"/>
    <property type="project" value="TreeGrafter"/>
</dbReference>
<dbReference type="PROSITE" id="PS50089">
    <property type="entry name" value="ZF_RING_2"/>
    <property type="match status" value="1"/>
</dbReference>
<accession>A0A1D1YXJ1</accession>
<evidence type="ECO:0000313" key="7">
    <source>
        <dbReference type="EMBL" id="JAT59345.1"/>
    </source>
</evidence>
<dbReference type="GO" id="GO:0061630">
    <property type="term" value="F:ubiquitin protein ligase activity"/>
    <property type="evidence" value="ECO:0007669"/>
    <property type="project" value="TreeGrafter"/>
</dbReference>
<keyword evidence="1" id="KW-0479">Metal-binding</keyword>
<dbReference type="Pfam" id="PF13639">
    <property type="entry name" value="zf-RING_2"/>
    <property type="match status" value="1"/>
</dbReference>
<keyword evidence="5" id="KW-1133">Transmembrane helix</keyword>
<dbReference type="Gene3D" id="3.30.40.10">
    <property type="entry name" value="Zinc/RING finger domain, C3HC4 (zinc finger)"/>
    <property type="match status" value="1"/>
</dbReference>
<evidence type="ECO:0000256" key="3">
    <source>
        <dbReference type="ARBA" id="ARBA00022833"/>
    </source>
</evidence>
<evidence type="ECO:0000256" key="2">
    <source>
        <dbReference type="ARBA" id="ARBA00022771"/>
    </source>
</evidence>
<protein>
    <submittedName>
        <fullName evidence="7">Putative E3 ubiquitin-protein ligase RHA2B</fullName>
    </submittedName>
</protein>
<dbReference type="SMART" id="SM00744">
    <property type="entry name" value="RINGv"/>
    <property type="match status" value="1"/>
</dbReference>
<name>A0A1D1YXJ1_9ARAE</name>
<keyword evidence="5" id="KW-0472">Membrane</keyword>
<evidence type="ECO:0000256" key="1">
    <source>
        <dbReference type="ARBA" id="ARBA00022723"/>
    </source>
</evidence>
<keyword evidence="5" id="KW-0812">Transmembrane</keyword>
<sequence length="167" mass="18823">MGFSVLLFLPFYFVLLLPVLSFLLCLVRLACQVILSIFWKQARTHFTLWPPDSSFLLHLDPGASVHAAKLGVCRYEVGGGERTECVFCLCEVEEGEEIRELGCRHLFHRGCLDRWLEHGRATCPLCRGPLLPPGSKPDHADGSEEEPLPEDFTLPFAVLVRSCLLVW</sequence>
<dbReference type="PANTHER" id="PTHR45969:SF55">
    <property type="entry name" value="OS07G0686300 PROTEIN"/>
    <property type="match status" value="1"/>
</dbReference>
<dbReference type="EMBL" id="GDJX01008591">
    <property type="protein sequence ID" value="JAT59345.1"/>
    <property type="molecule type" value="Transcribed_RNA"/>
</dbReference>
<proteinExistence type="predicted"/>